<keyword evidence="3" id="KW-0731">Sigma factor</keyword>
<keyword evidence="9" id="KW-1185">Reference proteome</keyword>
<dbReference type="InterPro" id="IPR013324">
    <property type="entry name" value="RNA_pol_sigma_r3/r4-like"/>
</dbReference>
<dbReference type="SUPFAM" id="SSF88946">
    <property type="entry name" value="Sigma2 domain of RNA polymerase sigma factors"/>
    <property type="match status" value="1"/>
</dbReference>
<dbReference type="InterPro" id="IPR039425">
    <property type="entry name" value="RNA_pol_sigma-70-like"/>
</dbReference>
<evidence type="ECO:0000313" key="9">
    <source>
        <dbReference type="Proteomes" id="UP000192907"/>
    </source>
</evidence>
<dbReference type="InterPro" id="IPR014284">
    <property type="entry name" value="RNA_pol_sigma-70_dom"/>
</dbReference>
<dbReference type="GO" id="GO:0006352">
    <property type="term" value="P:DNA-templated transcription initiation"/>
    <property type="evidence" value="ECO:0007669"/>
    <property type="project" value="InterPro"/>
</dbReference>
<dbReference type="InterPro" id="IPR036388">
    <property type="entry name" value="WH-like_DNA-bd_sf"/>
</dbReference>
<dbReference type="GO" id="GO:0003677">
    <property type="term" value="F:DNA binding"/>
    <property type="evidence" value="ECO:0007669"/>
    <property type="project" value="UniProtKB-KW"/>
</dbReference>
<sequence>MLTCQSINRPTSVFILDLAVHDMMIHLNRRKGEDSRDYSIRRLLQAHYDGIMGQFRRLGNLFGLDEASVEDLSHEAMLIALRKCHQLKDVSSFKPWLMTIFRNSCLADIKKSRFFQNEGLEGLEDQASPSESLVDPGRLDDLYLYRELGRRVSKMKNQTQALVIRKYFFDEMTAPEIAAEMGLKLNTVYSHVYRGQRRLLRDDPMRSVASCD</sequence>
<comment type="similarity">
    <text evidence="1">Belongs to the sigma-70 factor family. ECF subfamily.</text>
</comment>
<evidence type="ECO:0000256" key="2">
    <source>
        <dbReference type="ARBA" id="ARBA00023015"/>
    </source>
</evidence>
<dbReference type="Proteomes" id="UP000192907">
    <property type="component" value="Unassembled WGS sequence"/>
</dbReference>
<dbReference type="EMBL" id="FWZT01000003">
    <property type="protein sequence ID" value="SMF03153.1"/>
    <property type="molecule type" value="Genomic_DNA"/>
</dbReference>
<proteinExistence type="inferred from homology"/>
<evidence type="ECO:0000259" key="6">
    <source>
        <dbReference type="Pfam" id="PF04542"/>
    </source>
</evidence>
<evidence type="ECO:0000256" key="3">
    <source>
        <dbReference type="ARBA" id="ARBA00023082"/>
    </source>
</evidence>
<dbReference type="AlphaFoldDB" id="A0A1Y6BEF2"/>
<evidence type="ECO:0000259" key="7">
    <source>
        <dbReference type="Pfam" id="PF08281"/>
    </source>
</evidence>
<dbReference type="Gene3D" id="1.10.1740.10">
    <property type="match status" value="1"/>
</dbReference>
<dbReference type="RefSeq" id="WP_132315797.1">
    <property type="nucleotide sequence ID" value="NZ_FWZT01000003.1"/>
</dbReference>
<evidence type="ECO:0000256" key="1">
    <source>
        <dbReference type="ARBA" id="ARBA00010641"/>
    </source>
</evidence>
<keyword evidence="2" id="KW-0805">Transcription regulation</keyword>
<reference evidence="9" key="1">
    <citation type="submission" date="2017-04" db="EMBL/GenBank/DDBJ databases">
        <authorList>
            <person name="Varghese N."/>
            <person name="Submissions S."/>
        </authorList>
    </citation>
    <scope>NUCLEOTIDE SEQUENCE [LARGE SCALE GENOMIC DNA]</scope>
    <source>
        <strain evidence="9">RKEM611</strain>
    </source>
</reference>
<dbReference type="NCBIfam" id="TIGR02937">
    <property type="entry name" value="sigma70-ECF"/>
    <property type="match status" value="1"/>
</dbReference>
<name>A0A1Y6BEF2_9BACT</name>
<feature type="domain" description="RNA polymerase sigma-70 region 2" evidence="6">
    <location>
        <begin position="54"/>
        <end position="113"/>
    </location>
</feature>
<keyword evidence="5" id="KW-0804">Transcription</keyword>
<accession>A0A1Y6BEF2</accession>
<dbReference type="PANTHER" id="PTHR43133:SF8">
    <property type="entry name" value="RNA POLYMERASE SIGMA FACTOR HI_1459-RELATED"/>
    <property type="match status" value="1"/>
</dbReference>
<dbReference type="SUPFAM" id="SSF88659">
    <property type="entry name" value="Sigma3 and sigma4 domains of RNA polymerase sigma factors"/>
    <property type="match status" value="1"/>
</dbReference>
<dbReference type="Gene3D" id="1.10.10.10">
    <property type="entry name" value="Winged helix-like DNA-binding domain superfamily/Winged helix DNA-binding domain"/>
    <property type="match status" value="1"/>
</dbReference>
<feature type="domain" description="RNA polymerase sigma factor 70 region 4 type 2" evidence="7">
    <location>
        <begin position="154"/>
        <end position="198"/>
    </location>
</feature>
<evidence type="ECO:0000313" key="8">
    <source>
        <dbReference type="EMBL" id="SMF03153.1"/>
    </source>
</evidence>
<dbReference type="PANTHER" id="PTHR43133">
    <property type="entry name" value="RNA POLYMERASE ECF-TYPE SIGMA FACTO"/>
    <property type="match status" value="1"/>
</dbReference>
<evidence type="ECO:0000256" key="5">
    <source>
        <dbReference type="ARBA" id="ARBA00023163"/>
    </source>
</evidence>
<protein>
    <submittedName>
        <fullName evidence="8">RNA polymerase sigma factor, sigma-70 family</fullName>
    </submittedName>
</protein>
<dbReference type="Pfam" id="PF04542">
    <property type="entry name" value="Sigma70_r2"/>
    <property type="match status" value="1"/>
</dbReference>
<dbReference type="InterPro" id="IPR013325">
    <property type="entry name" value="RNA_pol_sigma_r2"/>
</dbReference>
<gene>
    <name evidence="8" type="ORF">SAMN06296036_103315</name>
</gene>
<keyword evidence="4" id="KW-0238">DNA-binding</keyword>
<evidence type="ECO:0000256" key="4">
    <source>
        <dbReference type="ARBA" id="ARBA00023125"/>
    </source>
</evidence>
<dbReference type="InterPro" id="IPR007627">
    <property type="entry name" value="RNA_pol_sigma70_r2"/>
</dbReference>
<dbReference type="InterPro" id="IPR013249">
    <property type="entry name" value="RNA_pol_sigma70_r4_t2"/>
</dbReference>
<organism evidence="8 9">
    <name type="scientific">Pseudobacteriovorax antillogorgiicola</name>
    <dbReference type="NCBI Taxonomy" id="1513793"/>
    <lineage>
        <taxon>Bacteria</taxon>
        <taxon>Pseudomonadati</taxon>
        <taxon>Bdellovibrionota</taxon>
        <taxon>Oligoflexia</taxon>
        <taxon>Oligoflexales</taxon>
        <taxon>Pseudobacteriovoracaceae</taxon>
        <taxon>Pseudobacteriovorax</taxon>
    </lineage>
</organism>
<dbReference type="STRING" id="1513793.SAMN06296036_103315"/>
<dbReference type="Pfam" id="PF08281">
    <property type="entry name" value="Sigma70_r4_2"/>
    <property type="match status" value="1"/>
</dbReference>
<dbReference type="OrthoDB" id="9784272at2"/>
<dbReference type="GO" id="GO:0016987">
    <property type="term" value="F:sigma factor activity"/>
    <property type="evidence" value="ECO:0007669"/>
    <property type="project" value="UniProtKB-KW"/>
</dbReference>